<dbReference type="Gene3D" id="3.40.50.300">
    <property type="entry name" value="P-loop containing nucleotide triphosphate hydrolases"/>
    <property type="match status" value="2"/>
</dbReference>
<evidence type="ECO:0000256" key="3">
    <source>
        <dbReference type="ARBA" id="ARBA00022692"/>
    </source>
</evidence>
<dbReference type="PROSITE" id="PS50893">
    <property type="entry name" value="ABC_TRANSPORTER_2"/>
    <property type="match status" value="2"/>
</dbReference>
<feature type="transmembrane region" description="Helical" evidence="7">
    <location>
        <begin position="1404"/>
        <end position="1421"/>
    </location>
</feature>
<dbReference type="InterPro" id="IPR026082">
    <property type="entry name" value="ABCA"/>
</dbReference>
<feature type="transmembrane region" description="Helical" evidence="7">
    <location>
        <begin position="544"/>
        <end position="567"/>
    </location>
</feature>
<dbReference type="CDD" id="cd03263">
    <property type="entry name" value="ABC_subfamily_A"/>
    <property type="match status" value="1"/>
</dbReference>
<evidence type="ECO:0000313" key="9">
    <source>
        <dbReference type="EMBL" id="CAG2250054.1"/>
    </source>
</evidence>
<dbReference type="PANTHER" id="PTHR19229:SF36">
    <property type="entry name" value="ATP-BINDING CASSETTE SUB-FAMILY A MEMBER 2"/>
    <property type="match status" value="1"/>
</dbReference>
<keyword evidence="4" id="KW-0677">Repeat</keyword>
<evidence type="ECO:0000256" key="1">
    <source>
        <dbReference type="ARBA" id="ARBA00004141"/>
    </source>
</evidence>
<feature type="transmembrane region" description="Helical" evidence="7">
    <location>
        <begin position="588"/>
        <end position="610"/>
    </location>
</feature>
<dbReference type="Proteomes" id="UP000683360">
    <property type="component" value="Unassembled WGS sequence"/>
</dbReference>
<organism evidence="9 10">
    <name type="scientific">Mytilus edulis</name>
    <name type="common">Blue mussel</name>
    <dbReference type="NCBI Taxonomy" id="6550"/>
    <lineage>
        <taxon>Eukaryota</taxon>
        <taxon>Metazoa</taxon>
        <taxon>Spiralia</taxon>
        <taxon>Lophotrochozoa</taxon>
        <taxon>Mollusca</taxon>
        <taxon>Bivalvia</taxon>
        <taxon>Autobranchia</taxon>
        <taxon>Pteriomorphia</taxon>
        <taxon>Mytilida</taxon>
        <taxon>Mytiloidea</taxon>
        <taxon>Mytilidae</taxon>
        <taxon>Mytilinae</taxon>
        <taxon>Mytilus</taxon>
    </lineage>
</organism>
<dbReference type="GO" id="GO:0005319">
    <property type="term" value="F:lipid transporter activity"/>
    <property type="evidence" value="ECO:0007669"/>
    <property type="project" value="TreeGrafter"/>
</dbReference>
<dbReference type="InterPro" id="IPR013525">
    <property type="entry name" value="ABC2_TM"/>
</dbReference>
<dbReference type="GO" id="GO:0005524">
    <property type="term" value="F:ATP binding"/>
    <property type="evidence" value="ECO:0007669"/>
    <property type="project" value="InterPro"/>
</dbReference>
<keyword evidence="3 7" id="KW-0812">Transmembrane</keyword>
<sequence>MDQVSAECLTYSEIEQQQLPMGRLYDREGCHFKGKKRKSGDIKNTNTTVQDFRSLLCERGQLNQKIIIPTLSLQGIVQTEMCDLSTGHFDELYGLLWSGVDTARSSEEIVDYMKLNAKTEFGSDPSELFYLFFEVTTSFQDYQIDRNVITNKEHLPNQPHEVTMRKTISNSAMIKINCGAGQEGAGECSNCKSGYYKPSAGIYPVYCGPGEEGTDTCTPCKDDYYKSTGGRTACLQCTGHMTSTKNDRTKCTYTVIVAISTTLLKILVCLAQRGEYKSGRGLAKQCQACTARHEIIGNPGTQCKSNKTFEDLFIFVDLARSWETEYNVLLNYFETDPAIPNLRNFTCSEVCDKLWHEYRPRACVEKPTLCDKNPSYNPCESMFNFLYSGTDISVSNYTWKDVLEDVNSVLEMISKYEKLFEDASLKLIFAEKNRIVLKKSVLAIIFDEDHGYGLESHVKYFIRMNKDRVDKTNRVQDKYWRPTPRSKPGIDTKYVTYGFAFLQDMIDHAIIKIQTYNTSDVGVITQMFPYPCYIQDKFGSAFSLTLPLFLVLAWMLTVALICKNIVYEKEMRLKEGMKIMGLGNGVHWLAWFIDAFIVMFISLILMVIMLKAGKVVEHSDPTVILFILTAFTVATISQCFLFSVFFSKANIAACVSGILYFMLYLIYPLCTLWEELLTSTHKSIAGLSSSVALGFASSYVARYEEQAIGIQWSNIADTPLVHGNANIEEEPKNKKSGCVDQKPKESLQEWKQSSSGWSILTGLIPPSDGTAFIYGHSILTEMDAVRDSLGMCSQHNLLFDKLTVEEHLWFYARLKNLEPEKVKQEMARMIEDVGLPHKRMSYLRPSLVIIETTIIELYTNTGCNLIIMRSRWYEAEAFCSYAFVGNAKTVILDEPTAGIDPYARKEIWELLLKLKKSMIVFIGRTIILSTHHMDEADVLGDRIAIISQGKLCCCGSSLYLKSQYGNGYYLTLVQDDGKGNGKGFSSRRTTELILQYVKNAQLVEENNTELTYQLPSEAAHSGQFEQLFEQLERCNKDMGISSFGISDTSLEEVFLRVADETGVDENDESKRTKLERGNYSMFYGYSCRKDSYESLWIEDGRLPGYDHLDFPQCDCSSGFQVCPSGAGGPEPPKKLLPTTDYLYNMTGRNISDWLVKTMKPFQNKRYGGFSFGDVNNISSTLDPNRIREAFENIPQSEFCFDNTLSIQVWYNNDGWTAIVSYMNVMNNLILRSLLNLVRSQNSMSDSIIDLIMAICLIFSMSYIAASFILVLIEERSSDFKHLQFVSGVNPCIYWLSNFFMDMIKYWIASILCIVIFLAFQTKAYVGPGNLEVLFPTADIVWNIRAVNTKLKKLFLLFPQYCLGRGLIDLSRNQLQADISEIISPGSYEEAWKSPFEFDLVGRNLLSLFCIGTLSFVLNLLIEYNFFLKRSWSCFWNSKPNFRSLADEDIDVANERQRINSEQTKDDVLIVDNLTKVYRNHGKKGRNIAVDRSCFGVPNGQCFGLLGVNGAGKTSIFQMLTGDVGVTQGYATLNGHSIIKDLEKVRLDLGYCPQLDTFDPLLTARESLNFFARLRGIQEKDIKQIAEWGIHKLRLIQYGDRIAYDLSGGNRRKLSTAISLIGNPSAIFMDEPTTGMDPHARRFLWNCINNIVKDGRSVVLTSHRYDYEQLSDGL</sequence>
<dbReference type="GO" id="GO:0016020">
    <property type="term" value="C:membrane"/>
    <property type="evidence" value="ECO:0007669"/>
    <property type="project" value="UniProtKB-SubCell"/>
</dbReference>
<evidence type="ECO:0000256" key="5">
    <source>
        <dbReference type="ARBA" id="ARBA00022989"/>
    </source>
</evidence>
<proteinExistence type="predicted"/>
<evidence type="ECO:0000313" key="10">
    <source>
        <dbReference type="Proteomes" id="UP000683360"/>
    </source>
</evidence>
<evidence type="ECO:0000256" key="2">
    <source>
        <dbReference type="ARBA" id="ARBA00022448"/>
    </source>
</evidence>
<feature type="transmembrane region" description="Helical" evidence="7">
    <location>
        <begin position="1305"/>
        <end position="1325"/>
    </location>
</feature>
<evidence type="ECO:0000256" key="4">
    <source>
        <dbReference type="ARBA" id="ARBA00022737"/>
    </source>
</evidence>
<evidence type="ECO:0000256" key="6">
    <source>
        <dbReference type="ARBA" id="ARBA00023136"/>
    </source>
</evidence>
<dbReference type="GO" id="GO:0140359">
    <property type="term" value="F:ABC-type transporter activity"/>
    <property type="evidence" value="ECO:0007669"/>
    <property type="project" value="InterPro"/>
</dbReference>
<feature type="transmembrane region" description="Helical" evidence="7">
    <location>
        <begin position="622"/>
        <end position="642"/>
    </location>
</feature>
<gene>
    <name evidence="9" type="ORF">MEDL_61789</name>
</gene>
<dbReference type="GO" id="GO:0016887">
    <property type="term" value="F:ATP hydrolysis activity"/>
    <property type="evidence" value="ECO:0007669"/>
    <property type="project" value="InterPro"/>
</dbReference>
<dbReference type="Pfam" id="PF12698">
    <property type="entry name" value="ABC2_membrane_3"/>
    <property type="match status" value="2"/>
</dbReference>
<dbReference type="InterPro" id="IPR027417">
    <property type="entry name" value="P-loop_NTPase"/>
</dbReference>
<comment type="caution">
    <text evidence="9">The sequence shown here is derived from an EMBL/GenBank/DDBJ whole genome shotgun (WGS) entry which is preliminary data.</text>
</comment>
<evidence type="ECO:0000256" key="7">
    <source>
        <dbReference type="SAM" id="Phobius"/>
    </source>
</evidence>
<name>A0A8S3V8J2_MYTED</name>
<feature type="transmembrane region" description="Helical" evidence="7">
    <location>
        <begin position="649"/>
        <end position="667"/>
    </location>
</feature>
<feature type="transmembrane region" description="Helical" evidence="7">
    <location>
        <begin position="1250"/>
        <end position="1272"/>
    </location>
</feature>
<keyword evidence="10" id="KW-1185">Reference proteome</keyword>
<feature type="domain" description="ABC transporter" evidence="8">
    <location>
        <begin position="1468"/>
        <end position="1673"/>
    </location>
</feature>
<dbReference type="InterPro" id="IPR003439">
    <property type="entry name" value="ABC_transporter-like_ATP-bd"/>
</dbReference>
<dbReference type="EMBL" id="CAJPWZ010003030">
    <property type="protein sequence ID" value="CAG2250054.1"/>
    <property type="molecule type" value="Genomic_DNA"/>
</dbReference>
<dbReference type="OrthoDB" id="10255969at2759"/>
<keyword evidence="6 7" id="KW-0472">Membrane</keyword>
<feature type="domain" description="ABC transporter" evidence="8">
    <location>
        <begin position="710"/>
        <end position="973"/>
    </location>
</feature>
<keyword evidence="2" id="KW-0813">Transport</keyword>
<keyword evidence="5 7" id="KW-1133">Transmembrane helix</keyword>
<evidence type="ECO:0000259" key="8">
    <source>
        <dbReference type="PROSITE" id="PS50893"/>
    </source>
</evidence>
<dbReference type="PANTHER" id="PTHR19229">
    <property type="entry name" value="ATP-BINDING CASSETTE TRANSPORTER SUBFAMILY A ABCA"/>
    <property type="match status" value="1"/>
</dbReference>
<dbReference type="Pfam" id="PF00005">
    <property type="entry name" value="ABC_tran"/>
    <property type="match status" value="1"/>
</dbReference>
<comment type="subcellular location">
    <subcellularLocation>
        <location evidence="1">Membrane</location>
        <topology evidence="1">Multi-pass membrane protein</topology>
    </subcellularLocation>
</comment>
<reference evidence="9" key="1">
    <citation type="submission" date="2021-03" db="EMBL/GenBank/DDBJ databases">
        <authorList>
            <person name="Bekaert M."/>
        </authorList>
    </citation>
    <scope>NUCLEOTIDE SEQUENCE</scope>
</reference>
<dbReference type="SUPFAM" id="SSF52540">
    <property type="entry name" value="P-loop containing nucleoside triphosphate hydrolases"/>
    <property type="match status" value="2"/>
</dbReference>
<accession>A0A8S3V8J2</accession>
<protein>
    <submittedName>
        <fullName evidence="9">ABCA1</fullName>
    </submittedName>
</protein>